<dbReference type="InterPro" id="IPR036584">
    <property type="entry name" value="FliS_sf"/>
</dbReference>
<dbReference type="GO" id="GO:0071973">
    <property type="term" value="P:bacterial-type flagellum-dependent cell motility"/>
    <property type="evidence" value="ECO:0007669"/>
    <property type="project" value="TreeGrafter"/>
</dbReference>
<proteinExistence type="inferred from homology"/>
<dbReference type="OrthoDB" id="7355300at2"/>
<evidence type="ECO:0000313" key="6">
    <source>
        <dbReference type="EMBL" id="TSB01553.1"/>
    </source>
</evidence>
<keyword evidence="6" id="KW-0969">Cilium</keyword>
<evidence type="ECO:0000256" key="1">
    <source>
        <dbReference type="ARBA" id="ARBA00004514"/>
    </source>
</evidence>
<name>A0A553WA46_9SPHN</name>
<keyword evidence="6" id="KW-0966">Cell projection</keyword>
<dbReference type="Pfam" id="PF02561">
    <property type="entry name" value="FliS"/>
    <property type="match status" value="1"/>
</dbReference>
<dbReference type="AlphaFoldDB" id="A0A553WA46"/>
<dbReference type="InterPro" id="IPR003713">
    <property type="entry name" value="FliS"/>
</dbReference>
<keyword evidence="6" id="KW-0282">Flagellum</keyword>
<keyword evidence="4" id="KW-1005">Bacterial flagellum biogenesis</keyword>
<dbReference type="Gene3D" id="1.20.120.340">
    <property type="entry name" value="Flagellar protein FliS"/>
    <property type="match status" value="1"/>
</dbReference>
<evidence type="ECO:0000313" key="7">
    <source>
        <dbReference type="Proteomes" id="UP000320160"/>
    </source>
</evidence>
<sequence length="131" mass="14387">MQPRTHPAIASQHYRMLELKSRVESASPHGLVGLLYEELIRSLDLVLHSVRKDHNLAGNSHVAKAVSIIVALEGSIDFDAGGDLAPTLARVYAACRKELNEAAKKNDEAKLTEVRDAISDIYYAWQALQPG</sequence>
<dbReference type="PANTHER" id="PTHR34773:SF1">
    <property type="entry name" value="FLAGELLAR SECRETION CHAPERONE FLIS"/>
    <property type="match status" value="1"/>
</dbReference>
<keyword evidence="5" id="KW-0143">Chaperone</keyword>
<dbReference type="EMBL" id="VKKU01000002">
    <property type="protein sequence ID" value="TSB01553.1"/>
    <property type="molecule type" value="Genomic_DNA"/>
</dbReference>
<dbReference type="Proteomes" id="UP000320160">
    <property type="component" value="Unassembled WGS sequence"/>
</dbReference>
<organism evidence="6 7">
    <name type="scientific">Sphingorhabdus contaminans</name>
    <dbReference type="NCBI Taxonomy" id="1343899"/>
    <lineage>
        <taxon>Bacteria</taxon>
        <taxon>Pseudomonadati</taxon>
        <taxon>Pseudomonadota</taxon>
        <taxon>Alphaproteobacteria</taxon>
        <taxon>Sphingomonadales</taxon>
        <taxon>Sphingomonadaceae</taxon>
        <taxon>Sphingorhabdus</taxon>
    </lineage>
</organism>
<protein>
    <submittedName>
        <fullName evidence="6">Flagellar protein FliS</fullName>
    </submittedName>
</protein>
<comment type="subcellular location">
    <subcellularLocation>
        <location evidence="1">Cytoplasm</location>
        <location evidence="1">Cytosol</location>
    </subcellularLocation>
</comment>
<dbReference type="GO" id="GO:0005829">
    <property type="term" value="C:cytosol"/>
    <property type="evidence" value="ECO:0007669"/>
    <property type="project" value="UniProtKB-SubCell"/>
</dbReference>
<evidence type="ECO:0000256" key="2">
    <source>
        <dbReference type="ARBA" id="ARBA00008787"/>
    </source>
</evidence>
<gene>
    <name evidence="6" type="ORF">FOM92_10210</name>
</gene>
<evidence type="ECO:0000256" key="4">
    <source>
        <dbReference type="ARBA" id="ARBA00022795"/>
    </source>
</evidence>
<reference evidence="6 7" key="1">
    <citation type="submission" date="2019-07" db="EMBL/GenBank/DDBJ databases">
        <authorList>
            <person name="Park M."/>
        </authorList>
    </citation>
    <scope>NUCLEOTIDE SEQUENCE [LARGE SCALE GENOMIC DNA]</scope>
    <source>
        <strain evidence="6 7">KCTC32445</strain>
    </source>
</reference>
<dbReference type="PANTHER" id="PTHR34773">
    <property type="entry name" value="FLAGELLAR SECRETION CHAPERONE FLIS"/>
    <property type="match status" value="1"/>
</dbReference>
<keyword evidence="3" id="KW-0963">Cytoplasm</keyword>
<evidence type="ECO:0000256" key="3">
    <source>
        <dbReference type="ARBA" id="ARBA00022490"/>
    </source>
</evidence>
<comment type="caution">
    <text evidence="6">The sequence shown here is derived from an EMBL/GenBank/DDBJ whole genome shotgun (WGS) entry which is preliminary data.</text>
</comment>
<keyword evidence="7" id="KW-1185">Reference proteome</keyword>
<evidence type="ECO:0000256" key="5">
    <source>
        <dbReference type="ARBA" id="ARBA00023186"/>
    </source>
</evidence>
<dbReference type="GO" id="GO:0044780">
    <property type="term" value="P:bacterial-type flagellum assembly"/>
    <property type="evidence" value="ECO:0007669"/>
    <property type="project" value="InterPro"/>
</dbReference>
<dbReference type="SUPFAM" id="SSF101116">
    <property type="entry name" value="Flagellar export chaperone FliS"/>
    <property type="match status" value="1"/>
</dbReference>
<accession>A0A553WA46</accession>
<comment type="similarity">
    <text evidence="2">Belongs to the FliS family.</text>
</comment>
<dbReference type="CDD" id="cd16098">
    <property type="entry name" value="FliS"/>
    <property type="match status" value="1"/>
</dbReference>